<dbReference type="RefSeq" id="XP_014561829.1">
    <property type="nucleotide sequence ID" value="XM_014706343.1"/>
</dbReference>
<dbReference type="HOGENOM" id="CLU_1981273_0_0_1"/>
<keyword evidence="1" id="KW-0472">Membrane</keyword>
<organism evidence="2 3">
    <name type="scientific">Bipolaris victoriae (strain FI3)</name>
    <name type="common">Victoria blight of oats agent</name>
    <name type="synonym">Cochliobolus victoriae</name>
    <dbReference type="NCBI Taxonomy" id="930091"/>
    <lineage>
        <taxon>Eukaryota</taxon>
        <taxon>Fungi</taxon>
        <taxon>Dikarya</taxon>
        <taxon>Ascomycota</taxon>
        <taxon>Pezizomycotina</taxon>
        <taxon>Dothideomycetes</taxon>
        <taxon>Pleosporomycetidae</taxon>
        <taxon>Pleosporales</taxon>
        <taxon>Pleosporineae</taxon>
        <taxon>Pleosporaceae</taxon>
        <taxon>Bipolaris</taxon>
    </lineage>
</organism>
<keyword evidence="1" id="KW-1133">Transmembrane helix</keyword>
<keyword evidence="1" id="KW-0812">Transmembrane</keyword>
<evidence type="ECO:0000313" key="3">
    <source>
        <dbReference type="Proteomes" id="UP000054337"/>
    </source>
</evidence>
<evidence type="ECO:0000256" key="1">
    <source>
        <dbReference type="SAM" id="Phobius"/>
    </source>
</evidence>
<dbReference type="EMBL" id="KI968694">
    <property type="protein sequence ID" value="EUN32274.1"/>
    <property type="molecule type" value="Genomic_DNA"/>
</dbReference>
<evidence type="ECO:0000313" key="2">
    <source>
        <dbReference type="EMBL" id="EUN32274.1"/>
    </source>
</evidence>
<reference evidence="2 3" key="1">
    <citation type="journal article" date="2013" name="PLoS Genet.">
        <title>Comparative genome structure, secondary metabolite, and effector coding capacity across Cochliobolus pathogens.</title>
        <authorList>
            <person name="Condon B.J."/>
            <person name="Leng Y."/>
            <person name="Wu D."/>
            <person name="Bushley K.E."/>
            <person name="Ohm R.A."/>
            <person name="Otillar R."/>
            <person name="Martin J."/>
            <person name="Schackwitz W."/>
            <person name="Grimwood J."/>
            <person name="MohdZainudin N."/>
            <person name="Xue C."/>
            <person name="Wang R."/>
            <person name="Manning V.A."/>
            <person name="Dhillon B."/>
            <person name="Tu Z.J."/>
            <person name="Steffenson B.J."/>
            <person name="Salamov A."/>
            <person name="Sun H."/>
            <person name="Lowry S."/>
            <person name="LaButti K."/>
            <person name="Han J."/>
            <person name="Copeland A."/>
            <person name="Lindquist E."/>
            <person name="Barry K."/>
            <person name="Schmutz J."/>
            <person name="Baker S.E."/>
            <person name="Ciuffetti L.M."/>
            <person name="Grigoriev I.V."/>
            <person name="Zhong S."/>
            <person name="Turgeon B.G."/>
        </authorList>
    </citation>
    <scope>NUCLEOTIDE SEQUENCE [LARGE SCALE GENOMIC DNA]</scope>
    <source>
        <strain evidence="2 3">FI3</strain>
    </source>
</reference>
<dbReference type="AlphaFoldDB" id="W7EZC6"/>
<dbReference type="Proteomes" id="UP000054337">
    <property type="component" value="Unassembled WGS sequence"/>
</dbReference>
<protein>
    <submittedName>
        <fullName evidence="2">Uncharacterized protein</fullName>
    </submittedName>
</protein>
<name>W7EZC6_BIPV3</name>
<keyword evidence="3" id="KW-1185">Reference proteome</keyword>
<proteinExistence type="predicted"/>
<accession>W7EZC6</accession>
<sequence length="126" mass="14583">MFWSATIYYTSFGVNSYTLPWLFTFTGCLLSCLRHLYPVLYLVPLYSPPTSSKPDRVTLKSNLNPKRVRYGKTARKWRVGVALLRNFVVHLVSDNNILVTVYYLVLPLFFVVILIELKDGVKIQAY</sequence>
<feature type="transmembrane region" description="Helical" evidence="1">
    <location>
        <begin position="20"/>
        <end position="43"/>
    </location>
</feature>
<dbReference type="GeneID" id="26250769"/>
<feature type="transmembrane region" description="Helical" evidence="1">
    <location>
        <begin position="99"/>
        <end position="117"/>
    </location>
</feature>
<gene>
    <name evidence="2" type="ORF">COCVIDRAFT_11556</name>
</gene>